<evidence type="ECO:0000256" key="6">
    <source>
        <dbReference type="RuleBase" id="RU362079"/>
    </source>
</evidence>
<dbReference type="UniPathway" id="UPA00077">
    <property type="reaction ID" value="UER00154"/>
</dbReference>
<keyword evidence="4 6" id="KW-0289">Folate biosynthesis</keyword>
<dbReference type="GO" id="GO:0046656">
    <property type="term" value="P:folic acid biosynthetic process"/>
    <property type="evidence" value="ECO:0007669"/>
    <property type="project" value="UniProtKB-UniRule"/>
</dbReference>
<dbReference type="AlphaFoldDB" id="A0A1M6AFQ7"/>
<dbReference type="SMART" id="SM00905">
    <property type="entry name" value="FolB"/>
    <property type="match status" value="1"/>
</dbReference>
<accession>A0A1M6AFQ7</accession>
<dbReference type="EC" id="4.1.2.25" evidence="6"/>
<dbReference type="PANTHER" id="PTHR42844">
    <property type="entry name" value="DIHYDRONEOPTERIN ALDOLASE 1-RELATED"/>
    <property type="match status" value="1"/>
</dbReference>
<dbReference type="InterPro" id="IPR006157">
    <property type="entry name" value="FolB_dom"/>
</dbReference>
<evidence type="ECO:0000256" key="5">
    <source>
        <dbReference type="ARBA" id="ARBA00023239"/>
    </source>
</evidence>
<dbReference type="RefSeq" id="WP_080325214.1">
    <property type="nucleotide sequence ID" value="NZ_FQYW01000004.1"/>
</dbReference>
<dbReference type="GO" id="GO:0004150">
    <property type="term" value="F:dihydroneopterin aldolase activity"/>
    <property type="evidence" value="ECO:0007669"/>
    <property type="project" value="UniProtKB-UniRule"/>
</dbReference>
<evidence type="ECO:0000313" key="9">
    <source>
        <dbReference type="Proteomes" id="UP000191240"/>
    </source>
</evidence>
<sequence>MAKIRINNMMFYGFHGQYEYEREQGQKFYFDVEVTTKNDKVVDSDDMADTINSSAIYSIVKEAVENKKFHVLQALGGHIGDKLIAHSDVVAEVKVTIRKQYVPISGALDCVEIEVIRKAQ</sequence>
<dbReference type="EMBL" id="FQYW01000004">
    <property type="protein sequence ID" value="SHI35053.1"/>
    <property type="molecule type" value="Genomic_DNA"/>
</dbReference>
<evidence type="ECO:0000256" key="4">
    <source>
        <dbReference type="ARBA" id="ARBA00022909"/>
    </source>
</evidence>
<comment type="pathway">
    <text evidence="2 6">Cofactor biosynthesis; tetrahydrofolate biosynthesis; 2-amino-4-hydroxy-6-hydroxymethyl-7,8-dihydropteridine diphosphate from 7,8-dihydroneopterin triphosphate: step 3/4.</text>
</comment>
<comment type="catalytic activity">
    <reaction evidence="1 6">
        <text>7,8-dihydroneopterin = 6-hydroxymethyl-7,8-dihydropterin + glycolaldehyde</text>
        <dbReference type="Rhea" id="RHEA:10540"/>
        <dbReference type="ChEBI" id="CHEBI:17001"/>
        <dbReference type="ChEBI" id="CHEBI:17071"/>
        <dbReference type="ChEBI" id="CHEBI:44841"/>
        <dbReference type="EC" id="4.1.2.25"/>
    </reaction>
</comment>
<dbReference type="GO" id="GO:0046654">
    <property type="term" value="P:tetrahydrofolate biosynthetic process"/>
    <property type="evidence" value="ECO:0007669"/>
    <property type="project" value="UniProtKB-UniRule"/>
</dbReference>
<protein>
    <recommendedName>
        <fullName evidence="6">7,8-dihydroneopterin aldolase</fullName>
        <ecNumber evidence="6">4.1.2.25</ecNumber>
    </recommendedName>
</protein>
<dbReference type="GO" id="GO:0005737">
    <property type="term" value="C:cytoplasm"/>
    <property type="evidence" value="ECO:0007669"/>
    <property type="project" value="TreeGrafter"/>
</dbReference>
<dbReference type="NCBIfam" id="TIGR00525">
    <property type="entry name" value="folB"/>
    <property type="match status" value="1"/>
</dbReference>
<keyword evidence="5 6" id="KW-0456">Lyase</keyword>
<dbReference type="Proteomes" id="UP000191240">
    <property type="component" value="Unassembled WGS sequence"/>
</dbReference>
<comment type="function">
    <text evidence="6">Catalyzes the conversion of 7,8-dihydroneopterin to 6-hydroxymethyl-7,8-dihydropterin.</text>
</comment>
<evidence type="ECO:0000256" key="2">
    <source>
        <dbReference type="ARBA" id="ARBA00005013"/>
    </source>
</evidence>
<evidence type="ECO:0000259" key="7">
    <source>
        <dbReference type="SMART" id="SM00905"/>
    </source>
</evidence>
<dbReference type="PANTHER" id="PTHR42844:SF1">
    <property type="entry name" value="DIHYDRONEOPTERIN ALDOLASE 1-RELATED"/>
    <property type="match status" value="1"/>
</dbReference>
<comment type="similarity">
    <text evidence="3 6">Belongs to the DHNA family.</text>
</comment>
<evidence type="ECO:0000256" key="3">
    <source>
        <dbReference type="ARBA" id="ARBA00005708"/>
    </source>
</evidence>
<organism evidence="8 9">
    <name type="scientific">Anaerovibrio lipolyticus DSM 3074</name>
    <dbReference type="NCBI Taxonomy" id="1120997"/>
    <lineage>
        <taxon>Bacteria</taxon>
        <taxon>Bacillati</taxon>
        <taxon>Bacillota</taxon>
        <taxon>Negativicutes</taxon>
        <taxon>Selenomonadales</taxon>
        <taxon>Selenomonadaceae</taxon>
        <taxon>Anaerovibrio</taxon>
    </lineage>
</organism>
<reference evidence="8 9" key="1">
    <citation type="submission" date="2016-11" db="EMBL/GenBank/DDBJ databases">
        <authorList>
            <person name="Jaros S."/>
            <person name="Januszkiewicz K."/>
            <person name="Wedrychowicz H."/>
        </authorList>
    </citation>
    <scope>NUCLEOTIDE SEQUENCE [LARGE SCALE GENOMIC DNA]</scope>
    <source>
        <strain evidence="8 9">DSM 3074</strain>
    </source>
</reference>
<dbReference type="SUPFAM" id="SSF55620">
    <property type="entry name" value="Tetrahydrobiopterin biosynthesis enzymes-like"/>
    <property type="match status" value="1"/>
</dbReference>
<gene>
    <name evidence="8" type="ORF">SAMN02745671_00314</name>
</gene>
<dbReference type="NCBIfam" id="TIGR00526">
    <property type="entry name" value="folB_dom"/>
    <property type="match status" value="1"/>
</dbReference>
<feature type="domain" description="Dihydroneopterin aldolase/epimerase" evidence="7">
    <location>
        <begin position="4"/>
        <end position="117"/>
    </location>
</feature>
<dbReference type="OrthoDB" id="9803748at2"/>
<evidence type="ECO:0000256" key="1">
    <source>
        <dbReference type="ARBA" id="ARBA00001353"/>
    </source>
</evidence>
<dbReference type="InterPro" id="IPR006156">
    <property type="entry name" value="Dihydroneopterin_aldolase"/>
</dbReference>
<dbReference type="Pfam" id="PF02152">
    <property type="entry name" value="FolB"/>
    <property type="match status" value="1"/>
</dbReference>
<proteinExistence type="inferred from homology"/>
<name>A0A1M6AFQ7_9FIRM</name>
<evidence type="ECO:0000313" key="8">
    <source>
        <dbReference type="EMBL" id="SHI35053.1"/>
    </source>
</evidence>
<dbReference type="Gene3D" id="3.30.1130.10">
    <property type="match status" value="1"/>
</dbReference>
<dbReference type="InterPro" id="IPR043133">
    <property type="entry name" value="GTP-CH-I_C/QueF"/>
</dbReference>